<keyword evidence="3 5" id="KW-0378">Hydrolase</keyword>
<dbReference type="PROSITE" id="PS01123">
    <property type="entry name" value="TNASE_1"/>
    <property type="match status" value="1"/>
</dbReference>
<evidence type="ECO:0000259" key="4">
    <source>
        <dbReference type="PROSITE" id="PS50830"/>
    </source>
</evidence>
<dbReference type="PANTHER" id="PTHR12302:SF3">
    <property type="entry name" value="SERINE_THREONINE-PROTEIN KINASE 31"/>
    <property type="match status" value="1"/>
</dbReference>
<evidence type="ECO:0000313" key="6">
    <source>
        <dbReference type="Proteomes" id="UP001218034"/>
    </source>
</evidence>
<keyword evidence="1" id="KW-0540">Nuclease</keyword>
<dbReference type="SUPFAM" id="SSF50199">
    <property type="entry name" value="Staphylococcal nuclease"/>
    <property type="match status" value="1"/>
</dbReference>
<dbReference type="GeneID" id="90590482"/>
<evidence type="ECO:0000256" key="3">
    <source>
        <dbReference type="ARBA" id="ARBA00022801"/>
    </source>
</evidence>
<evidence type="ECO:0000313" key="5">
    <source>
        <dbReference type="EMBL" id="WEL20036.1"/>
    </source>
</evidence>
<dbReference type="InterPro" id="IPR002071">
    <property type="entry name" value="Thermonucl_AS"/>
</dbReference>
<sequence>MASGCIASQEATVVDVADGDTVDVRFNGSVETVRLIGVDTPEIHTEVSPEEFNVPDTEEGRRCLSNWAEKASRKAKKLEAQEVRLAHNGERGTYGRLLGYLYVENRSTSFNYMLVEEGYARVYESRFKQRSLFLEAQTRAKLNNRGVWSCN</sequence>
<gene>
    <name evidence="5" type="primary">nuc</name>
    <name evidence="5" type="ORF">SVXNc_1044</name>
</gene>
<dbReference type="GO" id="GO:1990599">
    <property type="term" value="F:3' overhang single-stranded DNA endodeoxyribonuclease activity"/>
    <property type="evidence" value="ECO:0007669"/>
    <property type="project" value="UniProtKB-EC"/>
</dbReference>
<protein>
    <submittedName>
        <fullName evidence="5">Micrococcal nuclease</fullName>
        <ecNumber evidence="5">3.1.31.1</ecNumber>
    </submittedName>
</protein>
<dbReference type="Pfam" id="PF00565">
    <property type="entry name" value="SNase"/>
    <property type="match status" value="1"/>
</dbReference>
<dbReference type="InterPro" id="IPR016071">
    <property type="entry name" value="Staphylococal_nuclease_OB-fold"/>
</dbReference>
<reference evidence="5 6" key="1">
    <citation type="submission" date="2022-09" db="EMBL/GenBank/DDBJ databases">
        <title>Xylan utilization by haloarchaea-nanohaloarchaea associations.</title>
        <authorList>
            <person name="Yakimov M."/>
        </authorList>
    </citation>
    <scope>NUCLEOTIDE SEQUENCE [LARGE SCALE GENOMIC DNA]</scope>
    <source>
        <strain evidence="5 6">SVXNc</strain>
    </source>
</reference>
<evidence type="ECO:0000256" key="1">
    <source>
        <dbReference type="ARBA" id="ARBA00022722"/>
    </source>
</evidence>
<dbReference type="Gene3D" id="2.40.50.90">
    <property type="match status" value="1"/>
</dbReference>
<dbReference type="EMBL" id="CP104395">
    <property type="protein sequence ID" value="WEL20036.1"/>
    <property type="molecule type" value="Genomic_DNA"/>
</dbReference>
<dbReference type="PROSITE" id="PS50830">
    <property type="entry name" value="TNASE_3"/>
    <property type="match status" value="1"/>
</dbReference>
<proteinExistence type="predicted"/>
<organism evidence="5 6">
    <name type="scientific">Candidatus Nanohalococcus occultus</name>
    <dbReference type="NCBI Taxonomy" id="2978047"/>
    <lineage>
        <taxon>Archaea</taxon>
        <taxon>Candidatus Nanohalarchaeota</taxon>
        <taxon>Candidatus Nanohalarchaeota incertae sedis</taxon>
        <taxon>Candidatus Nanohalococcus</taxon>
    </lineage>
</organism>
<dbReference type="RefSeq" id="WP_347721865.1">
    <property type="nucleotide sequence ID" value="NZ_CP104395.1"/>
</dbReference>
<accession>A0ABY8CL54</accession>
<dbReference type="EC" id="3.1.31.1" evidence="5"/>
<dbReference type="InterPro" id="IPR035437">
    <property type="entry name" value="SNase_OB-fold_sf"/>
</dbReference>
<dbReference type="PANTHER" id="PTHR12302">
    <property type="entry name" value="EBNA2 BINDING PROTEIN P100"/>
    <property type="match status" value="1"/>
</dbReference>
<evidence type="ECO:0000256" key="2">
    <source>
        <dbReference type="ARBA" id="ARBA00022759"/>
    </source>
</evidence>
<feature type="domain" description="TNase-like" evidence="4">
    <location>
        <begin position="7"/>
        <end position="150"/>
    </location>
</feature>
<dbReference type="Proteomes" id="UP001218034">
    <property type="component" value="Chromosome"/>
</dbReference>
<keyword evidence="6" id="KW-1185">Reference proteome</keyword>
<dbReference type="SMART" id="SM00318">
    <property type="entry name" value="SNc"/>
    <property type="match status" value="1"/>
</dbReference>
<keyword evidence="2" id="KW-0255">Endonuclease</keyword>
<name>A0ABY8CL54_9ARCH</name>